<protein>
    <submittedName>
        <fullName evidence="1">Uncharacterized protein</fullName>
    </submittedName>
</protein>
<evidence type="ECO:0000313" key="2">
    <source>
        <dbReference type="Proteomes" id="UP000007993"/>
    </source>
</evidence>
<dbReference type="EMBL" id="AMCW01000100">
    <property type="protein sequence ID" value="EKK01212.1"/>
    <property type="molecule type" value="Genomic_DNA"/>
</dbReference>
<reference evidence="1 2" key="1">
    <citation type="journal article" date="2013" name="Mar. Genomics">
        <title>Expression of sulfatases in Rhodopirellula baltica and the diversity of sulfatases in the genus Rhodopirellula.</title>
        <authorList>
            <person name="Wegner C.E."/>
            <person name="Richter-Heitmann T."/>
            <person name="Klindworth A."/>
            <person name="Klockow C."/>
            <person name="Richter M."/>
            <person name="Achstetter T."/>
            <person name="Glockner F.O."/>
            <person name="Harder J."/>
        </authorList>
    </citation>
    <scope>NUCLEOTIDE SEQUENCE [LARGE SCALE GENOMIC DNA]</scope>
    <source>
        <strain evidence="1 2">SH28</strain>
    </source>
</reference>
<gene>
    <name evidence="1" type="ORF">RBSH_03451</name>
</gene>
<organism evidence="1 2">
    <name type="scientific">Rhodopirellula baltica SH28</name>
    <dbReference type="NCBI Taxonomy" id="993517"/>
    <lineage>
        <taxon>Bacteria</taxon>
        <taxon>Pseudomonadati</taxon>
        <taxon>Planctomycetota</taxon>
        <taxon>Planctomycetia</taxon>
        <taxon>Pirellulales</taxon>
        <taxon>Pirellulaceae</taxon>
        <taxon>Rhodopirellula</taxon>
    </lineage>
</organism>
<proteinExistence type="predicted"/>
<evidence type="ECO:0000313" key="1">
    <source>
        <dbReference type="EMBL" id="EKK01212.1"/>
    </source>
</evidence>
<accession>K5D3L5</accession>
<dbReference type="AlphaFoldDB" id="K5D3L5"/>
<comment type="caution">
    <text evidence="1">The sequence shown here is derived from an EMBL/GenBank/DDBJ whole genome shotgun (WGS) entry which is preliminary data.</text>
</comment>
<sequence>MNELTSVSNDNVRWGSKPVDQTSRTMGFRAFLYPTSRNTKD</sequence>
<dbReference type="Proteomes" id="UP000007993">
    <property type="component" value="Unassembled WGS sequence"/>
</dbReference>
<name>K5D3L5_RHOBT</name>